<dbReference type="RefSeq" id="WP_069432804.1">
    <property type="nucleotide sequence ID" value="NZ_JACKSU010000105.1"/>
</dbReference>
<comment type="caution">
    <text evidence="3">The sequence shown here is derived from an EMBL/GenBank/DDBJ whole genome shotgun (WGS) entry which is preliminary data.</text>
</comment>
<accession>A0A1X1VJU6</accession>
<feature type="transmembrane region" description="Helical" evidence="2">
    <location>
        <begin position="33"/>
        <end position="54"/>
    </location>
</feature>
<keyword evidence="2" id="KW-1133">Transmembrane helix</keyword>
<dbReference type="EMBL" id="LQOY01000234">
    <property type="protein sequence ID" value="ORV69321.1"/>
    <property type="molecule type" value="Genomic_DNA"/>
</dbReference>
<feature type="region of interest" description="Disordered" evidence="1">
    <location>
        <begin position="1"/>
        <end position="24"/>
    </location>
</feature>
<gene>
    <name evidence="3" type="ORF">AWC08_06485</name>
</gene>
<dbReference type="Proteomes" id="UP000193928">
    <property type="component" value="Unassembled WGS sequence"/>
</dbReference>
<evidence type="ECO:0000313" key="3">
    <source>
        <dbReference type="EMBL" id="ORV69321.1"/>
    </source>
</evidence>
<keyword evidence="2" id="KW-0812">Transmembrane</keyword>
<protein>
    <submittedName>
        <fullName evidence="3">Uncharacterized protein</fullName>
    </submittedName>
</protein>
<sequence>MGSTATTPQHPDPPSGGQPGSKDRGDALTRVDVVLALAGILAVLALILTLLFFAGSCLTPHGV</sequence>
<evidence type="ECO:0000256" key="1">
    <source>
        <dbReference type="SAM" id="MobiDB-lite"/>
    </source>
</evidence>
<keyword evidence="4" id="KW-1185">Reference proteome</keyword>
<name>A0A1X1VJU6_MYCGO</name>
<evidence type="ECO:0000256" key="2">
    <source>
        <dbReference type="SAM" id="Phobius"/>
    </source>
</evidence>
<keyword evidence="2" id="KW-0472">Membrane</keyword>
<evidence type="ECO:0000313" key="4">
    <source>
        <dbReference type="Proteomes" id="UP000193928"/>
    </source>
</evidence>
<reference evidence="3 4" key="1">
    <citation type="submission" date="2016-01" db="EMBL/GenBank/DDBJ databases">
        <title>The new phylogeny of the genus Mycobacterium.</title>
        <authorList>
            <person name="Tarcisio F."/>
            <person name="Conor M."/>
            <person name="Antonella G."/>
            <person name="Elisabetta G."/>
            <person name="Giulia F.S."/>
            <person name="Sara T."/>
            <person name="Anna F."/>
            <person name="Clotilde B."/>
            <person name="Roberto B."/>
            <person name="Veronica D.S."/>
            <person name="Fabio R."/>
            <person name="Monica P."/>
            <person name="Olivier J."/>
            <person name="Enrico T."/>
            <person name="Nicola S."/>
        </authorList>
    </citation>
    <scope>NUCLEOTIDE SEQUENCE [LARGE SCALE GENOMIC DNA]</scope>
    <source>
        <strain evidence="3 4">DSM 44160</strain>
    </source>
</reference>
<proteinExistence type="predicted"/>
<dbReference type="AlphaFoldDB" id="A0A1X1VJU6"/>
<organism evidence="3 4">
    <name type="scientific">Mycobacterium gordonae</name>
    <dbReference type="NCBI Taxonomy" id="1778"/>
    <lineage>
        <taxon>Bacteria</taxon>
        <taxon>Bacillati</taxon>
        <taxon>Actinomycetota</taxon>
        <taxon>Actinomycetes</taxon>
        <taxon>Mycobacteriales</taxon>
        <taxon>Mycobacteriaceae</taxon>
        <taxon>Mycobacterium</taxon>
    </lineage>
</organism>